<evidence type="ECO:0000313" key="1">
    <source>
        <dbReference type="EMBL" id="RHW17495.1"/>
    </source>
</evidence>
<sequence length="463" mass="48017">GSRLAAHGQQFATSGASAIAYAATRSLATGTSFGDNIIASLPSVIGQTIGGMLGDAINGAFAGNSRTGKAGGIGLDPGDPLISGDVTPSGAELVAALSPLPYLGEVPPSAAELAAAANGYATVGGNTAGNGRPRGSVYLEYDGQILEGGPANGISAANAPRIVARPTPEWMEGPDGLRAFGYYYQPDPSQNPYFVDAISPEAWENSRFDRLAGSFMDTVVTSGQEIAGGLSDLVVGLASMAQLGSDIIALTPASMTRNHERAQAFSAWWNDPSTSVTGAIFNATAGQAAHVVDQLFTHDNLRPMTTYVAGSALGARFAPGLTFNGTVNQGVNAGYAARLAAGGTFDLGVSGSRYALSAPAIAGFQRATGTVNTRAFVVHGNSAASPRTAYLYELYSTDGTFLKNGITQNMDTRYSKAFMKDKYMLRVDQGSRADMIALERQRTIANPGPLNREPWAIKARNIQ</sequence>
<dbReference type="EMBL" id="QWLV01000004">
    <property type="protein sequence ID" value="RHW17495.1"/>
    <property type="molecule type" value="Genomic_DNA"/>
</dbReference>
<proteinExistence type="predicted"/>
<dbReference type="AlphaFoldDB" id="A0A396S290"/>
<gene>
    <name evidence="1" type="ORF">D1610_11125</name>
</gene>
<name>A0A396S290_9SPHN</name>
<protein>
    <submittedName>
        <fullName evidence="1">Uncharacterized protein</fullName>
    </submittedName>
</protein>
<organism evidence="1 2">
    <name type="scientific">Sphingomonas gilva</name>
    <dbReference type="NCBI Taxonomy" id="2305907"/>
    <lineage>
        <taxon>Bacteria</taxon>
        <taxon>Pseudomonadati</taxon>
        <taxon>Pseudomonadota</taxon>
        <taxon>Alphaproteobacteria</taxon>
        <taxon>Sphingomonadales</taxon>
        <taxon>Sphingomonadaceae</taxon>
        <taxon>Sphingomonas</taxon>
    </lineage>
</organism>
<feature type="non-terminal residue" evidence="1">
    <location>
        <position position="1"/>
    </location>
</feature>
<comment type="caution">
    <text evidence="1">The sequence shown here is derived from an EMBL/GenBank/DDBJ whole genome shotgun (WGS) entry which is preliminary data.</text>
</comment>
<accession>A0A396S290</accession>
<evidence type="ECO:0000313" key="2">
    <source>
        <dbReference type="Proteomes" id="UP000266693"/>
    </source>
</evidence>
<keyword evidence="2" id="KW-1185">Reference proteome</keyword>
<dbReference type="RefSeq" id="WP_182466794.1">
    <property type="nucleotide sequence ID" value="NZ_QWLV01000004.1"/>
</dbReference>
<dbReference type="Proteomes" id="UP000266693">
    <property type="component" value="Unassembled WGS sequence"/>
</dbReference>
<reference evidence="1 2" key="1">
    <citation type="submission" date="2018-08" db="EMBL/GenBank/DDBJ databases">
        <title>The multiple taxonomic identification of Sphingomonas gilva.</title>
        <authorList>
            <person name="Zhu D."/>
            <person name="Zheng S."/>
        </authorList>
    </citation>
    <scope>NUCLEOTIDE SEQUENCE [LARGE SCALE GENOMIC DNA]</scope>
    <source>
        <strain evidence="1 2">ZDH117</strain>
    </source>
</reference>